<evidence type="ECO:0008006" key="3">
    <source>
        <dbReference type="Google" id="ProtNLM"/>
    </source>
</evidence>
<name>A0ABY7ZQX9_9ACTN</name>
<proteinExistence type="predicted"/>
<sequence length="51" mass="5556">MSNCIFDPLHDDSADAALRRVHDTAGPYLASLADRPVHDVLRELLAALPTD</sequence>
<organism evidence="1 2">
    <name type="scientific">Micromonospora cathayae</name>
    <dbReference type="NCBI Taxonomy" id="3028804"/>
    <lineage>
        <taxon>Bacteria</taxon>
        <taxon>Bacillati</taxon>
        <taxon>Actinomycetota</taxon>
        <taxon>Actinomycetes</taxon>
        <taxon>Micromonosporales</taxon>
        <taxon>Micromonosporaceae</taxon>
        <taxon>Micromonospora</taxon>
    </lineage>
</organism>
<dbReference type="Proteomes" id="UP001219605">
    <property type="component" value="Chromosome"/>
</dbReference>
<evidence type="ECO:0000313" key="1">
    <source>
        <dbReference type="EMBL" id="WDZ84473.1"/>
    </source>
</evidence>
<evidence type="ECO:0000313" key="2">
    <source>
        <dbReference type="Proteomes" id="UP001219605"/>
    </source>
</evidence>
<keyword evidence="2" id="KW-1185">Reference proteome</keyword>
<dbReference type="RefSeq" id="WP_275031033.1">
    <property type="nucleotide sequence ID" value="NZ_CP118615.1"/>
</dbReference>
<protein>
    <recommendedName>
        <fullName evidence="3">FXSXX-COOH protein</fullName>
    </recommendedName>
</protein>
<accession>A0ABY7ZQX9</accession>
<gene>
    <name evidence="1" type="ORF">PVK37_29230</name>
</gene>
<reference evidence="1 2" key="1">
    <citation type="submission" date="2023-02" db="EMBL/GenBank/DDBJ databases">
        <authorList>
            <person name="Mo P."/>
        </authorList>
    </citation>
    <scope>NUCLEOTIDE SEQUENCE [LARGE SCALE GENOMIC DNA]</scope>
    <source>
        <strain evidence="1 2">HUAS 3</strain>
    </source>
</reference>
<dbReference type="EMBL" id="CP118615">
    <property type="protein sequence ID" value="WDZ84473.1"/>
    <property type="molecule type" value="Genomic_DNA"/>
</dbReference>